<name>A0AAV1QV99_9ROSI</name>
<dbReference type="Proteomes" id="UP001314170">
    <property type="component" value="Unassembled WGS sequence"/>
</dbReference>
<evidence type="ECO:0000313" key="3">
    <source>
        <dbReference type="Proteomes" id="UP001314170"/>
    </source>
</evidence>
<reference evidence="2 3" key="1">
    <citation type="submission" date="2024-01" db="EMBL/GenBank/DDBJ databases">
        <authorList>
            <person name="Waweru B."/>
        </authorList>
    </citation>
    <scope>NUCLEOTIDE SEQUENCE [LARGE SCALE GENOMIC DNA]</scope>
</reference>
<dbReference type="AlphaFoldDB" id="A0AAV1QV99"/>
<gene>
    <name evidence="2" type="ORF">DCAF_LOCUS2232</name>
</gene>
<comment type="caution">
    <text evidence="2">The sequence shown here is derived from an EMBL/GenBank/DDBJ whole genome shotgun (WGS) entry which is preliminary data.</text>
</comment>
<evidence type="ECO:0000313" key="2">
    <source>
        <dbReference type="EMBL" id="CAK7324584.1"/>
    </source>
</evidence>
<dbReference type="EMBL" id="CAWUPB010000351">
    <property type="protein sequence ID" value="CAK7324584.1"/>
    <property type="molecule type" value="Genomic_DNA"/>
</dbReference>
<sequence>MPQQNQKGEGDEESSLVSFNEERKTSEALETGAGKSEEHSKIKKLKIIRARKRNRKHEKKEGALIFFAKGAEAATVCARRVKSGKAWINLVPKHHNLHVDSEEVVEQRTTGETKKKSEKKEKLRQAVSQFKDLYVSVNNVTRLLNSMR</sequence>
<protein>
    <submittedName>
        <fullName evidence="2">Uncharacterized protein</fullName>
    </submittedName>
</protein>
<keyword evidence="3" id="KW-1185">Reference proteome</keyword>
<feature type="region of interest" description="Disordered" evidence="1">
    <location>
        <begin position="1"/>
        <end position="42"/>
    </location>
</feature>
<organism evidence="2 3">
    <name type="scientific">Dovyalis caffra</name>
    <dbReference type="NCBI Taxonomy" id="77055"/>
    <lineage>
        <taxon>Eukaryota</taxon>
        <taxon>Viridiplantae</taxon>
        <taxon>Streptophyta</taxon>
        <taxon>Embryophyta</taxon>
        <taxon>Tracheophyta</taxon>
        <taxon>Spermatophyta</taxon>
        <taxon>Magnoliopsida</taxon>
        <taxon>eudicotyledons</taxon>
        <taxon>Gunneridae</taxon>
        <taxon>Pentapetalae</taxon>
        <taxon>rosids</taxon>
        <taxon>fabids</taxon>
        <taxon>Malpighiales</taxon>
        <taxon>Salicaceae</taxon>
        <taxon>Flacourtieae</taxon>
        <taxon>Dovyalis</taxon>
    </lineage>
</organism>
<accession>A0AAV1QV99</accession>
<proteinExistence type="predicted"/>
<evidence type="ECO:0000256" key="1">
    <source>
        <dbReference type="SAM" id="MobiDB-lite"/>
    </source>
</evidence>